<dbReference type="InterPro" id="IPR032466">
    <property type="entry name" value="Metal_Hydrolase"/>
</dbReference>
<gene>
    <name evidence="3" type="ORF">C6I21_03590</name>
</gene>
<keyword evidence="4" id="KW-1185">Reference proteome</keyword>
<dbReference type="CDD" id="cd01293">
    <property type="entry name" value="Bact_CD"/>
    <property type="match status" value="1"/>
</dbReference>
<dbReference type="Proteomes" id="UP000243650">
    <property type="component" value="Unassembled WGS sequence"/>
</dbReference>
<dbReference type="InterPro" id="IPR011059">
    <property type="entry name" value="Metal-dep_hydrolase_composite"/>
</dbReference>
<organism evidence="3 4">
    <name type="scientific">Alkalicoccus urumqiensis</name>
    <name type="common">Bacillus urumqiensis</name>
    <dbReference type="NCBI Taxonomy" id="1548213"/>
    <lineage>
        <taxon>Bacteria</taxon>
        <taxon>Bacillati</taxon>
        <taxon>Bacillota</taxon>
        <taxon>Bacilli</taxon>
        <taxon>Bacillales</taxon>
        <taxon>Bacillaceae</taxon>
        <taxon>Alkalicoccus</taxon>
    </lineage>
</organism>
<dbReference type="PANTHER" id="PTHR32027:SF9">
    <property type="entry name" value="BLL3847 PROTEIN"/>
    <property type="match status" value="1"/>
</dbReference>
<dbReference type="EMBL" id="PVNS01000003">
    <property type="protein sequence ID" value="PRO66434.1"/>
    <property type="molecule type" value="Genomic_DNA"/>
</dbReference>
<dbReference type="SUPFAM" id="SSF51556">
    <property type="entry name" value="Metallo-dependent hydrolases"/>
    <property type="match status" value="1"/>
</dbReference>
<reference evidence="3 4" key="1">
    <citation type="submission" date="2018-03" db="EMBL/GenBank/DDBJ databases">
        <title>Bacillus urumqiensis sp. nov., a moderately haloalkaliphilic bacterium isolated from a salt lake.</title>
        <authorList>
            <person name="Zhao B."/>
            <person name="Liao Z."/>
        </authorList>
    </citation>
    <scope>NUCLEOTIDE SEQUENCE [LARGE SCALE GENOMIC DNA]</scope>
    <source>
        <strain evidence="3 4">BZ-SZ-XJ18</strain>
    </source>
</reference>
<keyword evidence="3" id="KW-0378">Hydrolase</keyword>
<feature type="region of interest" description="Disordered" evidence="1">
    <location>
        <begin position="409"/>
        <end position="428"/>
    </location>
</feature>
<accession>A0A2P6MJG0</accession>
<dbReference type="Gene3D" id="3.20.20.140">
    <property type="entry name" value="Metal-dependent hydrolases"/>
    <property type="match status" value="1"/>
</dbReference>
<comment type="caution">
    <text evidence="3">The sequence shown here is derived from an EMBL/GenBank/DDBJ whole genome shotgun (WGS) entry which is preliminary data.</text>
</comment>
<dbReference type="InterPro" id="IPR013108">
    <property type="entry name" value="Amidohydro_3"/>
</dbReference>
<dbReference type="InterPro" id="IPR052349">
    <property type="entry name" value="Metallo-hydrolase_Enzymes"/>
</dbReference>
<evidence type="ECO:0000313" key="4">
    <source>
        <dbReference type="Proteomes" id="UP000243650"/>
    </source>
</evidence>
<dbReference type="AlphaFoldDB" id="A0A2P6MJG0"/>
<evidence type="ECO:0000256" key="1">
    <source>
        <dbReference type="SAM" id="MobiDB-lite"/>
    </source>
</evidence>
<sequence>MKIKNVLDPVRGCVDVTVTDGVVQAVVPHEPGPADAWSPGALPGAAGVVDAGGRLLLPSAADVHMHLDKSHTYASVGNESGTLGEAVANYAQFAPGVTEEDMLARMRKTALRALSFGTTAIRTHIDFHTRADEETTFRGIRCALALKEELAPWMTIEIYPMLPFFPYNKEDHRRIEKVTAMNIDGLGGAPHLSEAPEEAIDALFHYARESGLPIDVHTDESDDPSVQTVRTIAAKTMLHHMEGRVTVDHLCSLSAVPEDEAAEMIRLMKTAGLQAVTLPAANMYLQGREDRGLVRRGTTRIRELLDAGIPLASASDNVVDPFHPFGRGDLLQIAQLTGYAAHMVSPEDWKTLAEMISRVPKEMMGLPEGIHPGEKASFMIVDAFSLGEALASLPEERGVYHHGSWVASTSSSTQFSPALGRTEAPQYG</sequence>
<dbReference type="PANTHER" id="PTHR32027">
    <property type="entry name" value="CYTOSINE DEAMINASE"/>
    <property type="match status" value="1"/>
</dbReference>
<evidence type="ECO:0000259" key="2">
    <source>
        <dbReference type="Pfam" id="PF07969"/>
    </source>
</evidence>
<proteinExistence type="predicted"/>
<dbReference type="Gene3D" id="2.30.40.10">
    <property type="entry name" value="Urease, subunit C, domain 1"/>
    <property type="match status" value="1"/>
</dbReference>
<feature type="domain" description="Amidohydrolase 3" evidence="2">
    <location>
        <begin position="91"/>
        <end position="395"/>
    </location>
</feature>
<protein>
    <submittedName>
        <fullName evidence="3">Amidohydrolase</fullName>
    </submittedName>
</protein>
<dbReference type="GO" id="GO:0016814">
    <property type="term" value="F:hydrolase activity, acting on carbon-nitrogen (but not peptide) bonds, in cyclic amidines"/>
    <property type="evidence" value="ECO:0007669"/>
    <property type="project" value="TreeGrafter"/>
</dbReference>
<dbReference type="OrthoDB" id="9815027at2"/>
<name>A0A2P6MJG0_ALKUR</name>
<dbReference type="RefSeq" id="WP_105958073.1">
    <property type="nucleotide sequence ID" value="NZ_PVNS01000003.1"/>
</dbReference>
<evidence type="ECO:0000313" key="3">
    <source>
        <dbReference type="EMBL" id="PRO66434.1"/>
    </source>
</evidence>
<dbReference type="Pfam" id="PF07969">
    <property type="entry name" value="Amidohydro_3"/>
    <property type="match status" value="1"/>
</dbReference>